<sequence>MTGQPERILNIGVAAQLMLLEPGTFCIFHAPVAAPRRGGPLGGLPGVRITPSPTDPDGAVMIRGLDEDGWLGLDRGAALVRVEQRPTWIMVTTYHDPAHDDVRPNLQVARLYAPVAKPAATPAFPAPATTMKQAAARAPSPVPGTADPAAGHESGIIAHIQRRGDVQVACDAWMGTIGSKAWIEGFAILPAPPVAPEQIEYQAVLGQGWFSPWVTGGTYCGSRGMALPLLGLRVRLTGKAAEEFTCRVSATFVDGSRVGPVEDIAAMSDDLSALEAFVIEIAPRATHDGDDGKDTTGTAPPDTDPPQERELLDLLDDTAQEKPARAQPARGTTRRKKAVRKEAVREKIAAKAPPAAIASPGTASVRKPPAGSTAKAATAKSTRSRPAGKTTKAAPAQKAAAPPLAPEDIHPGRGRKAPGSRVALLKARRKAATRRRD</sequence>
<reference evidence="2 3" key="1">
    <citation type="submission" date="2018-01" db="EMBL/GenBank/DDBJ databases">
        <title>Draft Genome Sequence of Komagataeibacter maltaceti LMG 1529, a Vinegar Producing Acetic Acid Bacterium Isolated from Malt Vinegar Brewery Acetifiers.</title>
        <authorList>
            <person name="Zhang Q."/>
            <person name="Hollensteiner J."/>
            <person name="Poehlein A."/>
            <person name="Daniel R."/>
        </authorList>
    </citation>
    <scope>NUCLEOTIDE SEQUENCE [LARGE SCALE GENOMIC DNA]</scope>
    <source>
        <strain evidence="2 3">LMG 1529</strain>
    </source>
</reference>
<dbReference type="AlphaFoldDB" id="A0A2S3W0J4"/>
<evidence type="ECO:0000256" key="1">
    <source>
        <dbReference type="SAM" id="MobiDB-lite"/>
    </source>
</evidence>
<dbReference type="Pfam" id="PF07538">
    <property type="entry name" value="ChW"/>
    <property type="match status" value="1"/>
</dbReference>
<feature type="compositionally biased region" description="Basic and acidic residues" evidence="1">
    <location>
        <begin position="285"/>
        <end position="294"/>
    </location>
</feature>
<feature type="region of interest" description="Disordered" evidence="1">
    <location>
        <begin position="283"/>
        <end position="437"/>
    </location>
</feature>
<protein>
    <recommendedName>
        <fullName evidence="4">Hydrophobic W protein</fullName>
    </recommendedName>
</protein>
<gene>
    <name evidence="2" type="ORF">KMAL_22950</name>
</gene>
<accession>A0A2S3W0J4</accession>
<dbReference type="Proteomes" id="UP000237344">
    <property type="component" value="Unassembled WGS sequence"/>
</dbReference>
<name>A0A2S3W0J4_9PROT</name>
<evidence type="ECO:0000313" key="2">
    <source>
        <dbReference type="EMBL" id="POF62073.1"/>
    </source>
</evidence>
<dbReference type="InterPro" id="IPR006637">
    <property type="entry name" value="ChW"/>
</dbReference>
<keyword evidence="3" id="KW-1185">Reference proteome</keyword>
<organism evidence="2 3">
    <name type="scientific">Novacetimonas maltaceti</name>
    <dbReference type="NCBI Taxonomy" id="1203393"/>
    <lineage>
        <taxon>Bacteria</taxon>
        <taxon>Pseudomonadati</taxon>
        <taxon>Pseudomonadota</taxon>
        <taxon>Alphaproteobacteria</taxon>
        <taxon>Acetobacterales</taxon>
        <taxon>Acetobacteraceae</taxon>
        <taxon>Novacetimonas</taxon>
    </lineage>
</organism>
<feature type="compositionally biased region" description="Basic residues" evidence="1">
    <location>
        <begin position="426"/>
        <end position="437"/>
    </location>
</feature>
<feature type="region of interest" description="Disordered" evidence="1">
    <location>
        <begin position="128"/>
        <end position="151"/>
    </location>
</feature>
<dbReference type="EMBL" id="POTC01000034">
    <property type="protein sequence ID" value="POF62073.1"/>
    <property type="molecule type" value="Genomic_DNA"/>
</dbReference>
<feature type="compositionally biased region" description="Basic and acidic residues" evidence="1">
    <location>
        <begin position="340"/>
        <end position="349"/>
    </location>
</feature>
<proteinExistence type="predicted"/>
<evidence type="ECO:0000313" key="3">
    <source>
        <dbReference type="Proteomes" id="UP000237344"/>
    </source>
</evidence>
<comment type="caution">
    <text evidence="2">The sequence shown here is derived from an EMBL/GenBank/DDBJ whole genome shotgun (WGS) entry which is preliminary data.</text>
</comment>
<dbReference type="RefSeq" id="WP_167400064.1">
    <property type="nucleotide sequence ID" value="NZ_NKUE01000007.1"/>
</dbReference>
<evidence type="ECO:0008006" key="4">
    <source>
        <dbReference type="Google" id="ProtNLM"/>
    </source>
</evidence>
<feature type="compositionally biased region" description="Low complexity" evidence="1">
    <location>
        <begin position="372"/>
        <end position="402"/>
    </location>
</feature>